<reference evidence="2 3" key="1">
    <citation type="submission" date="2023-01" db="EMBL/GenBank/DDBJ databases">
        <title>Novel diversity within Roseofilum (Cyanobacteria; Desertifilaceae) from marine benthic mats with descriptions of four novel species.</title>
        <authorList>
            <person name="Wang Y."/>
            <person name="Berthold D.E."/>
            <person name="Hu J."/>
            <person name="Lefler F.W."/>
            <person name="Laughinghouse H.D. IV."/>
        </authorList>
    </citation>
    <scope>NUCLEOTIDE SEQUENCE [LARGE SCALE GENOMIC DNA]</scope>
    <source>
        <strain evidence="2 3">BLCC-M143</strain>
    </source>
</reference>
<dbReference type="PROSITE" id="PS50943">
    <property type="entry name" value="HTH_CROC1"/>
    <property type="match status" value="1"/>
</dbReference>
<dbReference type="SUPFAM" id="SSF47413">
    <property type="entry name" value="lambda repressor-like DNA-binding domains"/>
    <property type="match status" value="1"/>
</dbReference>
<evidence type="ECO:0000313" key="2">
    <source>
        <dbReference type="EMBL" id="MDJ1182355.1"/>
    </source>
</evidence>
<evidence type="ECO:0000259" key="1">
    <source>
        <dbReference type="PROSITE" id="PS50943"/>
    </source>
</evidence>
<dbReference type="SMART" id="SM00530">
    <property type="entry name" value="HTH_XRE"/>
    <property type="match status" value="1"/>
</dbReference>
<proteinExistence type="predicted"/>
<dbReference type="InterPro" id="IPR001387">
    <property type="entry name" value="Cro/C1-type_HTH"/>
</dbReference>
<comment type="caution">
    <text evidence="2">The sequence shown here is derived from an EMBL/GenBank/DDBJ whole genome shotgun (WGS) entry which is preliminary data.</text>
</comment>
<sequence>MFPESHPDNNVDEKFPLNSVLQPLMKRAGLSTWVALSRASGVSAKQLRRVRQGQLAQLRMATLFQIAAALQISPSELLCNLNGDRSVHNSIDRSVDWPAQSSYDPEPLHRESLDRLESWLRYWPVAAAKVAAGANVKPSALIKLVKPVEQLIESWGVETIAAVGDRLPYNPQWHQLAAGTVEPGTPVTVISPGYRYRGKLLFRAEVER</sequence>
<organism evidence="2 3">
    <name type="scientific">Roseofilum casamattae BLCC-M143</name>
    <dbReference type="NCBI Taxonomy" id="3022442"/>
    <lineage>
        <taxon>Bacteria</taxon>
        <taxon>Bacillati</taxon>
        <taxon>Cyanobacteriota</taxon>
        <taxon>Cyanophyceae</taxon>
        <taxon>Desertifilales</taxon>
        <taxon>Desertifilaceae</taxon>
        <taxon>Roseofilum</taxon>
        <taxon>Roseofilum casamattae</taxon>
    </lineage>
</organism>
<name>A0ABT7BT38_9CYAN</name>
<dbReference type="Gene3D" id="1.10.260.40">
    <property type="entry name" value="lambda repressor-like DNA-binding domains"/>
    <property type="match status" value="1"/>
</dbReference>
<feature type="domain" description="HTH cro/C1-type" evidence="1">
    <location>
        <begin position="35"/>
        <end position="77"/>
    </location>
</feature>
<gene>
    <name evidence="2" type="ORF">PMH09_04035</name>
</gene>
<dbReference type="EMBL" id="JAQOSQ010000002">
    <property type="protein sequence ID" value="MDJ1182355.1"/>
    <property type="molecule type" value="Genomic_DNA"/>
</dbReference>
<keyword evidence="3" id="KW-1185">Reference proteome</keyword>
<accession>A0ABT7BT38</accession>
<evidence type="ECO:0000313" key="3">
    <source>
        <dbReference type="Proteomes" id="UP001232992"/>
    </source>
</evidence>
<dbReference type="InterPro" id="IPR010982">
    <property type="entry name" value="Lambda_DNA-bd_dom_sf"/>
</dbReference>
<dbReference type="Proteomes" id="UP001232992">
    <property type="component" value="Unassembled WGS sequence"/>
</dbReference>
<dbReference type="Pfam" id="PF13443">
    <property type="entry name" value="HTH_26"/>
    <property type="match status" value="1"/>
</dbReference>
<dbReference type="RefSeq" id="WP_283757007.1">
    <property type="nucleotide sequence ID" value="NZ_JAQOSQ010000002.1"/>
</dbReference>
<protein>
    <submittedName>
        <fullName evidence="2">Helix-turn-helix domain-containing protein</fullName>
    </submittedName>
</protein>